<dbReference type="InterPro" id="IPR000871">
    <property type="entry name" value="Beta-lactam_class-A"/>
</dbReference>
<dbReference type="GO" id="GO:0046677">
    <property type="term" value="P:response to antibiotic"/>
    <property type="evidence" value="ECO:0007669"/>
    <property type="project" value="InterPro"/>
</dbReference>
<gene>
    <name evidence="5" type="ORF">FHS99_002114</name>
</gene>
<accession>A0A7W9BT39</accession>
<evidence type="ECO:0000313" key="6">
    <source>
        <dbReference type="Proteomes" id="UP000546701"/>
    </source>
</evidence>
<dbReference type="AlphaFoldDB" id="A0A7W9BT39"/>
<keyword evidence="5" id="KW-0378">Hydrolase</keyword>
<dbReference type="Pfam" id="PF13354">
    <property type="entry name" value="Beta-lactamase2"/>
    <property type="match status" value="1"/>
</dbReference>
<evidence type="ECO:0000313" key="5">
    <source>
        <dbReference type="EMBL" id="MBB5729629.1"/>
    </source>
</evidence>
<dbReference type="RefSeq" id="WP_157175752.1">
    <property type="nucleotide sequence ID" value="NZ_BMJP01000001.1"/>
</dbReference>
<comment type="caution">
    <text evidence="5">The sequence shown here is derived from an EMBL/GenBank/DDBJ whole genome shotgun (WGS) entry which is preliminary data.</text>
</comment>
<dbReference type="EC" id="3.5.2.6" evidence="3"/>
<proteinExistence type="inferred from homology"/>
<comment type="similarity">
    <text evidence="2">Belongs to the class-A beta-lactamase family.</text>
</comment>
<dbReference type="GO" id="GO:0008800">
    <property type="term" value="F:beta-lactamase activity"/>
    <property type="evidence" value="ECO:0007669"/>
    <property type="project" value="UniProtKB-EC"/>
</dbReference>
<evidence type="ECO:0000256" key="2">
    <source>
        <dbReference type="ARBA" id="ARBA00009009"/>
    </source>
</evidence>
<evidence type="ECO:0000259" key="4">
    <source>
        <dbReference type="Pfam" id="PF13354"/>
    </source>
</evidence>
<feature type="domain" description="Beta-lactamase class A catalytic" evidence="4">
    <location>
        <begin position="94"/>
        <end position="352"/>
    </location>
</feature>
<dbReference type="PANTHER" id="PTHR35333:SF3">
    <property type="entry name" value="BETA-LACTAMASE-TYPE TRANSPEPTIDASE FOLD CONTAINING PROTEIN"/>
    <property type="match status" value="1"/>
</dbReference>
<dbReference type="EMBL" id="JACIJR010000004">
    <property type="protein sequence ID" value="MBB5729629.1"/>
    <property type="molecule type" value="Genomic_DNA"/>
</dbReference>
<protein>
    <recommendedName>
        <fullName evidence="3">beta-lactamase</fullName>
        <ecNumber evidence="3">3.5.2.6</ecNumber>
    </recommendedName>
</protein>
<dbReference type="OrthoDB" id="9784149at2"/>
<dbReference type="SUPFAM" id="SSF56601">
    <property type="entry name" value="beta-lactamase/transpeptidase-like"/>
    <property type="match status" value="1"/>
</dbReference>
<evidence type="ECO:0000256" key="3">
    <source>
        <dbReference type="ARBA" id="ARBA00012865"/>
    </source>
</evidence>
<dbReference type="Gene3D" id="3.40.710.10">
    <property type="entry name" value="DD-peptidase/beta-lactamase superfamily"/>
    <property type="match status" value="1"/>
</dbReference>
<dbReference type="GO" id="GO:0030655">
    <property type="term" value="P:beta-lactam antibiotic catabolic process"/>
    <property type="evidence" value="ECO:0007669"/>
    <property type="project" value="InterPro"/>
</dbReference>
<dbReference type="Proteomes" id="UP000546701">
    <property type="component" value="Unassembled WGS sequence"/>
</dbReference>
<name>A0A7W9BT39_9SPHN</name>
<reference evidence="5 6" key="1">
    <citation type="submission" date="2020-08" db="EMBL/GenBank/DDBJ databases">
        <title>Genomic Encyclopedia of Type Strains, Phase IV (KMG-IV): sequencing the most valuable type-strain genomes for metagenomic binning, comparative biology and taxonomic classification.</title>
        <authorList>
            <person name="Goeker M."/>
        </authorList>
    </citation>
    <scope>NUCLEOTIDE SEQUENCE [LARGE SCALE GENOMIC DNA]</scope>
    <source>
        <strain evidence="5 6">DSM 103336</strain>
    </source>
</reference>
<dbReference type="PANTHER" id="PTHR35333">
    <property type="entry name" value="BETA-LACTAMASE"/>
    <property type="match status" value="1"/>
</dbReference>
<dbReference type="InterPro" id="IPR045155">
    <property type="entry name" value="Beta-lactam_cat"/>
</dbReference>
<evidence type="ECO:0000256" key="1">
    <source>
        <dbReference type="ARBA" id="ARBA00001526"/>
    </source>
</evidence>
<keyword evidence="6" id="KW-1185">Reference proteome</keyword>
<comment type="catalytic activity">
    <reaction evidence="1">
        <text>a beta-lactam + H2O = a substituted beta-amino acid</text>
        <dbReference type="Rhea" id="RHEA:20401"/>
        <dbReference type="ChEBI" id="CHEBI:15377"/>
        <dbReference type="ChEBI" id="CHEBI:35627"/>
        <dbReference type="ChEBI" id="CHEBI:140347"/>
        <dbReference type="EC" id="3.5.2.6"/>
    </reaction>
</comment>
<dbReference type="InterPro" id="IPR012338">
    <property type="entry name" value="Beta-lactam/transpept-like"/>
</dbReference>
<organism evidence="5 6">
    <name type="scientific">Sphingomonas prati</name>
    <dbReference type="NCBI Taxonomy" id="1843237"/>
    <lineage>
        <taxon>Bacteria</taxon>
        <taxon>Pseudomonadati</taxon>
        <taxon>Pseudomonadota</taxon>
        <taxon>Alphaproteobacteria</taxon>
        <taxon>Sphingomonadales</taxon>
        <taxon>Sphingomonadaceae</taxon>
        <taxon>Sphingomonas</taxon>
    </lineage>
</organism>
<sequence>MGIVQVQDRIAKHVTKGAVIQNLRRSAILFALATTACVSPSQPPPPAMPALSPARAPVVVAIPPTPLPGTIPRPPAALAATIKRLGRGFDGIVGIAVRDVQAGWFISFNGSGYFPQQSVSKLWVALTVFDAIDRGRMSLSDTVRIERKDLVVFHQPMRGKVGAAGYDASVSELLLAAMTTSDNLANDSLLRTVGGPGAVRAFLARSQLTGIRFGPGERLLQAGTAGLTWRQSYADGNGFYVARSALPMSVRRAALDKYLADPIDGAQPEQVALALARLRKGDLLSPVSTQRLLTLMASSKTGPQRMRAGSGPGWAFAHKTGTGQELGGEATGYNDIGLMTSPDGRTYALAVMIKTTRQPIPVRQRLMSDVARAVVAQDMGEGPRAAPRGYR</sequence>